<dbReference type="HOGENOM" id="CLU_1178693_0_0_7"/>
<proteinExistence type="predicted"/>
<feature type="region of interest" description="Disordered" evidence="1">
    <location>
        <begin position="153"/>
        <end position="172"/>
    </location>
</feature>
<evidence type="ECO:0000256" key="1">
    <source>
        <dbReference type="SAM" id="MobiDB-lite"/>
    </source>
</evidence>
<organism evidence="2 3">
    <name type="scientific">Desulfatibacillum aliphaticivorans</name>
    <dbReference type="NCBI Taxonomy" id="218208"/>
    <lineage>
        <taxon>Bacteria</taxon>
        <taxon>Pseudomonadati</taxon>
        <taxon>Thermodesulfobacteriota</taxon>
        <taxon>Desulfobacteria</taxon>
        <taxon>Desulfobacterales</taxon>
        <taxon>Desulfatibacillaceae</taxon>
        <taxon>Desulfatibacillum</taxon>
    </lineage>
</organism>
<dbReference type="EMBL" id="CP001322">
    <property type="protein sequence ID" value="ACL06603.1"/>
    <property type="molecule type" value="Genomic_DNA"/>
</dbReference>
<feature type="region of interest" description="Disordered" evidence="1">
    <location>
        <begin position="1"/>
        <end position="27"/>
    </location>
</feature>
<dbReference type="KEGG" id="dal:Dalk_4928"/>
<dbReference type="Proteomes" id="UP000000739">
    <property type="component" value="Chromosome"/>
</dbReference>
<sequence>MVSAGKLHNFGLGNPVTTGEETSQLQARRPCNYERGDLATTMAGKPGGYGKPVSKKTLRPPYIPDFHYLCGAHLLLLTQPRQQTTLPGPPPKKKCRASPVFERGDRATTKKRLRGLGSFNTPFAVEFPIEPGRLGAAYSSFCSSSGASDFSASSASSTSSASGSSLISGSSEESKTGCGPQFSALVAQLSGVCRESRETVRDFIRSVLGVPRLVQITSDFLNGRPSDLAWIANLG</sequence>
<accession>B8FDH2</accession>
<feature type="compositionally biased region" description="Low complexity" evidence="1">
    <location>
        <begin position="153"/>
        <end position="171"/>
    </location>
</feature>
<evidence type="ECO:0000313" key="3">
    <source>
        <dbReference type="Proteomes" id="UP000000739"/>
    </source>
</evidence>
<evidence type="ECO:0000313" key="2">
    <source>
        <dbReference type="EMBL" id="ACL06603.1"/>
    </source>
</evidence>
<gene>
    <name evidence="2" type="ordered locus">Dalk_4928</name>
</gene>
<keyword evidence="3" id="KW-1185">Reference proteome</keyword>
<dbReference type="AlphaFoldDB" id="B8FDH2"/>
<name>B8FDH2_DESAL</name>
<reference evidence="2 3" key="1">
    <citation type="journal article" date="2012" name="Environ. Microbiol.">
        <title>The genome sequence of Desulfatibacillum alkenivorans AK-01: a blueprint for anaerobic alkane oxidation.</title>
        <authorList>
            <person name="Callaghan A.V."/>
            <person name="Morris B.E."/>
            <person name="Pereira I.A."/>
            <person name="McInerney M.J."/>
            <person name="Austin R.N."/>
            <person name="Groves J.T."/>
            <person name="Kukor J.J."/>
            <person name="Suflita J.M."/>
            <person name="Young L.Y."/>
            <person name="Zylstra G.J."/>
            <person name="Wawrik B."/>
        </authorList>
    </citation>
    <scope>NUCLEOTIDE SEQUENCE [LARGE SCALE GENOMIC DNA]</scope>
    <source>
        <strain evidence="2 3">AK-01</strain>
    </source>
</reference>
<feature type="compositionally biased region" description="Polar residues" evidence="1">
    <location>
        <begin position="15"/>
        <end position="26"/>
    </location>
</feature>
<protein>
    <submittedName>
        <fullName evidence="2">Uncharacterized protein</fullName>
    </submittedName>
</protein>